<evidence type="ECO:0000313" key="12">
    <source>
        <dbReference type="Proteomes" id="UP000061603"/>
    </source>
</evidence>
<dbReference type="InterPro" id="IPR004564">
    <property type="entry name" value="OM_lipoprot_carrier_LolA-like"/>
</dbReference>
<comment type="similarity">
    <text evidence="2 10">Belongs to the LolA family.</text>
</comment>
<dbReference type="InterPro" id="IPR029046">
    <property type="entry name" value="LolA/LolB/LppX"/>
</dbReference>
<dbReference type="HOGENOM" id="CLU_087560_0_0_4"/>
<evidence type="ECO:0000313" key="11">
    <source>
        <dbReference type="EMBL" id="AJP48984.1"/>
    </source>
</evidence>
<dbReference type="KEGG" id="rbu:PG1C_12240"/>
<dbReference type="GO" id="GO:0042953">
    <property type="term" value="P:lipoprotein transport"/>
    <property type="evidence" value="ECO:0007669"/>
    <property type="project" value="InterPro"/>
</dbReference>
<evidence type="ECO:0000256" key="1">
    <source>
        <dbReference type="ARBA" id="ARBA00004418"/>
    </source>
</evidence>
<organism evidence="11 12">
    <name type="scientific">Rugosibacter aromaticivorans</name>
    <dbReference type="NCBI Taxonomy" id="1565605"/>
    <lineage>
        <taxon>Bacteria</taxon>
        <taxon>Pseudomonadati</taxon>
        <taxon>Pseudomonadota</taxon>
        <taxon>Betaproteobacteria</taxon>
        <taxon>Nitrosomonadales</taxon>
        <taxon>Sterolibacteriaceae</taxon>
        <taxon>Rugosibacter</taxon>
    </lineage>
</organism>
<dbReference type="Proteomes" id="UP000061603">
    <property type="component" value="Chromosome"/>
</dbReference>
<dbReference type="NCBIfam" id="TIGR00547">
    <property type="entry name" value="lolA"/>
    <property type="match status" value="1"/>
</dbReference>
<keyword evidence="9 10" id="KW-0143">Chaperone</keyword>
<evidence type="ECO:0000256" key="9">
    <source>
        <dbReference type="ARBA" id="ARBA00023186"/>
    </source>
</evidence>
<dbReference type="PANTHER" id="PTHR35869:SF1">
    <property type="entry name" value="OUTER-MEMBRANE LIPOPROTEIN CARRIER PROTEIN"/>
    <property type="match status" value="1"/>
</dbReference>
<keyword evidence="5 10" id="KW-0813">Transport</keyword>
<dbReference type="GO" id="GO:0042597">
    <property type="term" value="C:periplasmic space"/>
    <property type="evidence" value="ECO:0007669"/>
    <property type="project" value="UniProtKB-SubCell"/>
</dbReference>
<gene>
    <name evidence="10" type="primary">lolA</name>
    <name evidence="11" type="ORF">PG1C_12240</name>
</gene>
<name>A0A0C5JB61_9PROT</name>
<keyword evidence="6 10" id="KW-0732">Signal</keyword>
<evidence type="ECO:0000256" key="2">
    <source>
        <dbReference type="ARBA" id="ARBA00007615"/>
    </source>
</evidence>
<evidence type="ECO:0000256" key="7">
    <source>
        <dbReference type="ARBA" id="ARBA00022764"/>
    </source>
</evidence>
<evidence type="ECO:0000256" key="4">
    <source>
        <dbReference type="ARBA" id="ARBA00014035"/>
    </source>
</evidence>
<dbReference type="GO" id="GO:0044874">
    <property type="term" value="P:lipoprotein localization to outer membrane"/>
    <property type="evidence" value="ECO:0007669"/>
    <property type="project" value="UniProtKB-UniRule"/>
</dbReference>
<evidence type="ECO:0000256" key="6">
    <source>
        <dbReference type="ARBA" id="ARBA00022729"/>
    </source>
</evidence>
<comment type="function">
    <text evidence="10">Participates in the translocation of lipoproteins from the inner membrane to the outer membrane. Only forms a complex with a lipoprotein if the residue after the N-terminal Cys is not an aspartate (The Asp acts as a targeting signal to indicate that the lipoprotein should stay in the inner membrane).</text>
</comment>
<protein>
    <recommendedName>
        <fullName evidence="4 10">Outer-membrane lipoprotein carrier protein</fullName>
    </recommendedName>
</protein>
<reference evidence="11 12" key="1">
    <citation type="journal article" date="2015" name="Genome Announc.">
        <title>Complete Genome Sequence of a Novel Bacterium within the Family Rhodocyclaceae That Degrades Polycyclic Aromatic Hydrocarbons.</title>
        <authorList>
            <person name="Singleton D.R."/>
            <person name="Dickey A.N."/>
            <person name="Scholl E.H."/>
            <person name="Wright F.A."/>
            <person name="Aitken M.D."/>
        </authorList>
    </citation>
    <scope>NUCLEOTIDE SEQUENCE [LARGE SCALE GENOMIC DNA]</scope>
    <source>
        <strain evidence="12">PG1-Ca6</strain>
    </source>
</reference>
<dbReference type="EMBL" id="CP010554">
    <property type="protein sequence ID" value="AJP48984.1"/>
    <property type="molecule type" value="Genomic_DNA"/>
</dbReference>
<dbReference type="Pfam" id="PF03548">
    <property type="entry name" value="LolA"/>
    <property type="match status" value="1"/>
</dbReference>
<keyword evidence="8 10" id="KW-0653">Protein transport</keyword>
<dbReference type="Gene3D" id="2.50.20.10">
    <property type="entry name" value="Lipoprotein localisation LolA/LolB/LppX"/>
    <property type="match status" value="1"/>
</dbReference>
<accession>A0A0C5JB61</accession>
<dbReference type="AlphaFoldDB" id="A0A0C5JB61"/>
<feature type="chain" id="PRO_5008985397" description="Outer-membrane lipoprotein carrier protein" evidence="10">
    <location>
        <begin position="23"/>
        <end position="205"/>
    </location>
</feature>
<dbReference type="RefSeq" id="WP_202635065.1">
    <property type="nucleotide sequence ID" value="NZ_CP010554.1"/>
</dbReference>
<proteinExistence type="inferred from homology"/>
<dbReference type="CDD" id="cd16325">
    <property type="entry name" value="LolA"/>
    <property type="match status" value="1"/>
</dbReference>
<comment type="subcellular location">
    <subcellularLocation>
        <location evidence="1 10">Periplasm</location>
    </subcellularLocation>
</comment>
<sequence precursor="true">MKKLLYVFCALCSTGFASVSIAAGLDQLKYFVAHTASARGTFSQSVVSKSGRKPQQSSGSFFMQRPGKFRWSYEKPYPQLLVSDGVQLWSFDPELNQVAIKKVGTALGASPAALLAGQDIEKNFVLKEAPAVDGIEFIEATSRTGEASFELVKIGFKANQPVSMEISDSFGQISLLRFDRFEVNPSLAASLFRFTPPAGADVMKE</sequence>
<evidence type="ECO:0000256" key="8">
    <source>
        <dbReference type="ARBA" id="ARBA00022927"/>
    </source>
</evidence>
<feature type="signal peptide" evidence="10">
    <location>
        <begin position="1"/>
        <end position="22"/>
    </location>
</feature>
<keyword evidence="7 10" id="KW-0574">Periplasm</keyword>
<evidence type="ECO:0000256" key="3">
    <source>
        <dbReference type="ARBA" id="ARBA00011245"/>
    </source>
</evidence>
<evidence type="ECO:0000256" key="10">
    <source>
        <dbReference type="HAMAP-Rule" id="MF_00240"/>
    </source>
</evidence>
<dbReference type="PANTHER" id="PTHR35869">
    <property type="entry name" value="OUTER-MEMBRANE LIPOPROTEIN CARRIER PROTEIN"/>
    <property type="match status" value="1"/>
</dbReference>
<dbReference type="InterPro" id="IPR018323">
    <property type="entry name" value="OM_lipoprot_carrier_LolA_Pbac"/>
</dbReference>
<dbReference type="STRING" id="1565605.PG1C_12240"/>
<evidence type="ECO:0000256" key="5">
    <source>
        <dbReference type="ARBA" id="ARBA00022448"/>
    </source>
</evidence>
<dbReference type="HAMAP" id="MF_00240">
    <property type="entry name" value="LolA"/>
    <property type="match status" value="1"/>
</dbReference>
<comment type="subunit">
    <text evidence="3 10">Monomer.</text>
</comment>
<keyword evidence="12" id="KW-1185">Reference proteome</keyword>
<dbReference type="SUPFAM" id="SSF89392">
    <property type="entry name" value="Prokaryotic lipoproteins and lipoprotein localization factors"/>
    <property type="match status" value="1"/>
</dbReference>